<dbReference type="GeneID" id="19899242"/>
<gene>
    <name evidence="1" type="ORF">W97_01931</name>
</gene>
<evidence type="ECO:0000313" key="2">
    <source>
        <dbReference type="Proteomes" id="UP000016924"/>
    </source>
</evidence>
<name>R7YLA6_CONA1</name>
<accession>R7YLA6</accession>
<dbReference type="HOGENOM" id="CLU_2037935_0_0_1"/>
<sequence>MVEVIQNMRRDANRKFVPVIADCMITAYEHCVAESNVQCLKSLQMPIEIGVGTGSRPTSSSTDGLVQGPTTSTHFGGNVKVSRYIKITVSKQKLVSLPPAQAVTPVLYRYCWVEKWRRDPR</sequence>
<protein>
    <submittedName>
        <fullName evidence="1">Uncharacterized protein</fullName>
    </submittedName>
</protein>
<dbReference type="AlphaFoldDB" id="R7YLA6"/>
<dbReference type="Proteomes" id="UP000016924">
    <property type="component" value="Unassembled WGS sequence"/>
</dbReference>
<keyword evidence="2" id="KW-1185">Reference proteome</keyword>
<dbReference type="EMBL" id="JH767560">
    <property type="protein sequence ID" value="EON62707.1"/>
    <property type="molecule type" value="Genomic_DNA"/>
</dbReference>
<reference evidence="2" key="1">
    <citation type="submission" date="2012-06" db="EMBL/GenBank/DDBJ databases">
        <title>The genome sequence of Coniosporium apollinis CBS 100218.</title>
        <authorList>
            <consortium name="The Broad Institute Genome Sequencing Platform"/>
            <person name="Cuomo C."/>
            <person name="Gorbushina A."/>
            <person name="Noack S."/>
            <person name="Walker B."/>
            <person name="Young S.K."/>
            <person name="Zeng Q."/>
            <person name="Gargeya S."/>
            <person name="Fitzgerald M."/>
            <person name="Haas B."/>
            <person name="Abouelleil A."/>
            <person name="Alvarado L."/>
            <person name="Arachchi H.M."/>
            <person name="Berlin A.M."/>
            <person name="Chapman S.B."/>
            <person name="Goldberg J."/>
            <person name="Griggs A."/>
            <person name="Gujja S."/>
            <person name="Hansen M."/>
            <person name="Howarth C."/>
            <person name="Imamovic A."/>
            <person name="Larimer J."/>
            <person name="McCowan C."/>
            <person name="Montmayeur A."/>
            <person name="Murphy C."/>
            <person name="Neiman D."/>
            <person name="Pearson M."/>
            <person name="Priest M."/>
            <person name="Roberts A."/>
            <person name="Saif S."/>
            <person name="Shea T."/>
            <person name="Sisk P."/>
            <person name="Sykes S."/>
            <person name="Wortman J."/>
            <person name="Nusbaum C."/>
            <person name="Birren B."/>
        </authorList>
    </citation>
    <scope>NUCLEOTIDE SEQUENCE [LARGE SCALE GENOMIC DNA]</scope>
    <source>
        <strain evidence="2">CBS 100218</strain>
    </source>
</reference>
<proteinExistence type="predicted"/>
<organism evidence="1 2">
    <name type="scientific">Coniosporium apollinis (strain CBS 100218)</name>
    <name type="common">Rock-inhabiting black yeast</name>
    <dbReference type="NCBI Taxonomy" id="1168221"/>
    <lineage>
        <taxon>Eukaryota</taxon>
        <taxon>Fungi</taxon>
        <taxon>Dikarya</taxon>
        <taxon>Ascomycota</taxon>
        <taxon>Pezizomycotina</taxon>
        <taxon>Dothideomycetes</taxon>
        <taxon>Dothideomycetes incertae sedis</taxon>
        <taxon>Coniosporium</taxon>
    </lineage>
</organism>
<dbReference type="RefSeq" id="XP_007778024.1">
    <property type="nucleotide sequence ID" value="XM_007779834.1"/>
</dbReference>
<evidence type="ECO:0000313" key="1">
    <source>
        <dbReference type="EMBL" id="EON62707.1"/>
    </source>
</evidence>